<dbReference type="GO" id="GO:0006412">
    <property type="term" value="P:translation"/>
    <property type="evidence" value="ECO:0007669"/>
    <property type="project" value="UniProtKB-KW"/>
</dbReference>
<dbReference type="InterPro" id="IPR009000">
    <property type="entry name" value="Transl_B-barrel_sf"/>
</dbReference>
<keyword evidence="8 9" id="KW-0472">Membrane</keyword>
<evidence type="ECO:0000256" key="6">
    <source>
        <dbReference type="ARBA" id="ARBA00023128"/>
    </source>
</evidence>
<name>A0A9P1IGS3_9PELO</name>
<evidence type="ECO:0000313" key="11">
    <source>
        <dbReference type="EMBL" id="CAI5444588.1"/>
    </source>
</evidence>
<dbReference type="HAMAP" id="MF_00071">
    <property type="entry name" value="LepA"/>
    <property type="match status" value="1"/>
</dbReference>
<dbReference type="FunFam" id="3.30.70.240:FF:000007">
    <property type="entry name" value="Translation factor GUF1, mitochondrial"/>
    <property type="match status" value="1"/>
</dbReference>
<comment type="similarity">
    <text evidence="9">Belongs to the GTP-binding elongation factor family. LepA subfamily.</text>
</comment>
<dbReference type="GO" id="GO:0005525">
    <property type="term" value="F:GTP binding"/>
    <property type="evidence" value="ECO:0007669"/>
    <property type="project" value="UniProtKB-UniRule"/>
</dbReference>
<dbReference type="SUPFAM" id="SSF50447">
    <property type="entry name" value="Translation proteins"/>
    <property type="match status" value="1"/>
</dbReference>
<feature type="domain" description="Tr-type G" evidence="10">
    <location>
        <begin position="39"/>
        <end position="214"/>
    </location>
</feature>
<keyword evidence="3 9" id="KW-0999">Mitochondrion inner membrane</keyword>
<comment type="caution">
    <text evidence="11">The sequence shown here is derived from an EMBL/GenBank/DDBJ whole genome shotgun (WGS) entry which is preliminary data.</text>
</comment>
<dbReference type="NCBIfam" id="TIGR00231">
    <property type="entry name" value="small_GTP"/>
    <property type="match status" value="1"/>
</dbReference>
<dbReference type="GO" id="GO:0003924">
    <property type="term" value="F:GTPase activity"/>
    <property type="evidence" value="ECO:0007669"/>
    <property type="project" value="UniProtKB-UniRule"/>
</dbReference>
<dbReference type="PANTHER" id="PTHR43512">
    <property type="entry name" value="TRANSLATION FACTOR GUF1-RELATED"/>
    <property type="match status" value="1"/>
</dbReference>
<reference evidence="11" key="1">
    <citation type="submission" date="2022-11" db="EMBL/GenBank/DDBJ databases">
        <authorList>
            <person name="Kikuchi T."/>
        </authorList>
    </citation>
    <scope>NUCLEOTIDE SEQUENCE</scope>
    <source>
        <strain evidence="11">PS1010</strain>
    </source>
</reference>
<dbReference type="Pfam" id="PF03144">
    <property type="entry name" value="GTP_EFTU_D2"/>
    <property type="match status" value="1"/>
</dbReference>
<keyword evidence="5 9" id="KW-0648">Protein biosynthesis</keyword>
<evidence type="ECO:0000256" key="8">
    <source>
        <dbReference type="ARBA" id="ARBA00023136"/>
    </source>
</evidence>
<dbReference type="CDD" id="cd03709">
    <property type="entry name" value="lepA_C"/>
    <property type="match status" value="1"/>
</dbReference>
<dbReference type="OrthoDB" id="1074at2759"/>
<dbReference type="InterPro" id="IPR005225">
    <property type="entry name" value="Small_GTP-bd"/>
</dbReference>
<organism evidence="11 12">
    <name type="scientific">Caenorhabditis angaria</name>
    <dbReference type="NCBI Taxonomy" id="860376"/>
    <lineage>
        <taxon>Eukaryota</taxon>
        <taxon>Metazoa</taxon>
        <taxon>Ecdysozoa</taxon>
        <taxon>Nematoda</taxon>
        <taxon>Chromadorea</taxon>
        <taxon>Rhabditida</taxon>
        <taxon>Rhabditina</taxon>
        <taxon>Rhabditomorpha</taxon>
        <taxon>Rhabditoidea</taxon>
        <taxon>Rhabditidae</taxon>
        <taxon>Peloderinae</taxon>
        <taxon>Caenorhabditis</taxon>
    </lineage>
</organism>
<dbReference type="Pfam" id="PF00009">
    <property type="entry name" value="GTP_EFTU"/>
    <property type="match status" value="1"/>
</dbReference>
<evidence type="ECO:0000313" key="12">
    <source>
        <dbReference type="Proteomes" id="UP001152747"/>
    </source>
</evidence>
<dbReference type="Gene3D" id="3.30.70.870">
    <property type="entry name" value="Elongation Factor G (Translational Gtpase), domain 3"/>
    <property type="match status" value="1"/>
</dbReference>
<comment type="similarity">
    <text evidence="1">Belongs to the TRAFAC class translation factor GTPase superfamily. Classic translation factor GTPase family. LepA subfamily.</text>
</comment>
<dbReference type="PRINTS" id="PR00315">
    <property type="entry name" value="ELONGATNFCT"/>
</dbReference>
<dbReference type="InterPro" id="IPR038363">
    <property type="entry name" value="LepA_C_sf"/>
</dbReference>
<dbReference type="Gene3D" id="3.30.70.2570">
    <property type="entry name" value="Elongation factor 4, C-terminal domain"/>
    <property type="match status" value="1"/>
</dbReference>
<evidence type="ECO:0000256" key="3">
    <source>
        <dbReference type="ARBA" id="ARBA00022792"/>
    </source>
</evidence>
<evidence type="ECO:0000259" key="10">
    <source>
        <dbReference type="PROSITE" id="PS51722"/>
    </source>
</evidence>
<dbReference type="InterPro" id="IPR006297">
    <property type="entry name" value="EF-4"/>
</dbReference>
<dbReference type="PANTHER" id="PTHR43512:SF7">
    <property type="entry name" value="TRANSLATION FACTOR GUF1, MITOCHONDRIAL"/>
    <property type="match status" value="1"/>
</dbReference>
<dbReference type="PROSITE" id="PS51722">
    <property type="entry name" value="G_TR_2"/>
    <property type="match status" value="1"/>
</dbReference>
<keyword evidence="6 9" id="KW-0496">Mitochondrion</keyword>
<keyword evidence="12" id="KW-1185">Reference proteome</keyword>
<comment type="subcellular location">
    <subcellularLocation>
        <location evidence="9">Mitochondrion inner membrane</location>
        <topology evidence="9">Peripheral membrane protein</topology>
        <orientation evidence="9">Matrix side</orientation>
    </subcellularLocation>
</comment>
<dbReference type="FunFam" id="3.40.50.300:FF:001496">
    <property type="entry name" value="Translation factor GUF1 homolog, mitochondrial"/>
    <property type="match status" value="1"/>
</dbReference>
<dbReference type="Gene3D" id="3.30.70.240">
    <property type="match status" value="1"/>
</dbReference>
<evidence type="ECO:0000256" key="4">
    <source>
        <dbReference type="ARBA" id="ARBA00022801"/>
    </source>
</evidence>
<keyword evidence="4 9" id="KW-0378">Hydrolase</keyword>
<dbReference type="AlphaFoldDB" id="A0A9P1IGS3"/>
<dbReference type="Pfam" id="PF06421">
    <property type="entry name" value="LepA_C"/>
    <property type="match status" value="1"/>
</dbReference>
<dbReference type="EC" id="3.6.5.n1" evidence="9"/>
<accession>A0A9P1IGS3</accession>
<dbReference type="SUPFAM" id="SSF54980">
    <property type="entry name" value="EF-G C-terminal domain-like"/>
    <property type="match status" value="2"/>
</dbReference>
<dbReference type="InterPro" id="IPR000640">
    <property type="entry name" value="EFG_V-like"/>
</dbReference>
<dbReference type="SUPFAM" id="SSF52540">
    <property type="entry name" value="P-loop containing nucleoside triphosphate hydrolases"/>
    <property type="match status" value="1"/>
</dbReference>
<feature type="binding site" evidence="9">
    <location>
        <begin position="107"/>
        <end position="111"/>
    </location>
    <ligand>
        <name>GTP</name>
        <dbReference type="ChEBI" id="CHEBI:37565"/>
    </ligand>
</feature>
<dbReference type="GO" id="GO:0045727">
    <property type="term" value="P:positive regulation of translation"/>
    <property type="evidence" value="ECO:0007669"/>
    <property type="project" value="UniProtKB-UniRule"/>
</dbReference>
<dbReference type="CDD" id="cd16260">
    <property type="entry name" value="EF4_III"/>
    <property type="match status" value="1"/>
</dbReference>
<dbReference type="Gene3D" id="3.40.50.300">
    <property type="entry name" value="P-loop containing nucleotide triphosphate hydrolases"/>
    <property type="match status" value="1"/>
</dbReference>
<dbReference type="Proteomes" id="UP001152747">
    <property type="component" value="Unassembled WGS sequence"/>
</dbReference>
<dbReference type="CDD" id="cd03699">
    <property type="entry name" value="EF4_II"/>
    <property type="match status" value="1"/>
</dbReference>
<dbReference type="InterPro" id="IPR035647">
    <property type="entry name" value="EFG_III/V"/>
</dbReference>
<dbReference type="InterPro" id="IPR013842">
    <property type="entry name" value="LepA_CTD"/>
</dbReference>
<gene>
    <name evidence="11" type="ORF">CAMP_LOCUS7225</name>
</gene>
<dbReference type="FunFam" id="3.30.70.870:FF:000004">
    <property type="entry name" value="Translation factor GUF1, mitochondrial"/>
    <property type="match status" value="1"/>
</dbReference>
<dbReference type="InterPro" id="IPR027417">
    <property type="entry name" value="P-loop_NTPase"/>
</dbReference>
<comment type="function">
    <text evidence="9">Promotes mitochondrial protein synthesis. May act as a fidelity factor of the translation reaction, by catalyzing a one-codon backward translocation of tRNAs on improperly translocated ribosomes. Binds to mitochondrial ribosomes in a GTP-dependent manner.</text>
</comment>
<dbReference type="GO" id="GO:0005743">
    <property type="term" value="C:mitochondrial inner membrane"/>
    <property type="evidence" value="ECO:0007669"/>
    <property type="project" value="UniProtKB-SubCell"/>
</dbReference>
<dbReference type="GO" id="GO:0005759">
    <property type="term" value="C:mitochondrial matrix"/>
    <property type="evidence" value="ECO:0007669"/>
    <property type="project" value="UniProtKB-UniRule"/>
</dbReference>
<dbReference type="InterPro" id="IPR000795">
    <property type="entry name" value="T_Tr_GTP-bd_dom"/>
</dbReference>
<dbReference type="InterPro" id="IPR031157">
    <property type="entry name" value="G_TR_CS"/>
</dbReference>
<feature type="binding site" evidence="9">
    <location>
        <begin position="48"/>
        <end position="55"/>
    </location>
    <ligand>
        <name>GTP</name>
        <dbReference type="ChEBI" id="CHEBI:37565"/>
    </ligand>
</feature>
<sequence>MSCTSIRIFSFLKSRSLKYSTVAVQDPTKTVELSEYTPDKIRNFGIVAHVDHGKSTLADRLLELCGAVPPGQKQMLDKLQVERERGITVKAQTAALRHNGYLINLIDTPGHVDFSAEVSRSLAVCDGIILMVAANQGVQAQTIANFWLAFEKNIQMIPVINKIDLPGANIKSVEIQLKNLFEFNAEECLHISAKSGLNVDKVLQSIIDRVPPPNAKIDAPFRAMIFDSYFDHFRGAIAYILVKEGSIKKGDKIRSYQNDKSYDVSEVGIMRPEMVKCTELRAGQVGYIVCNMRTVQEAVVGETLFASETPRETVETFAEIKNVQPTVYAGLFPVENADYETLKQAVERLCLNDPSVTVQPDSSKALGLGWRIGFLGVLHMEVFGARLSQEYDASVILCQPSVEYRAIIKDNETIRKKRYDGQSEIRILDPSKFPEESDVETFLEPMVKVRMIVPNEMMGTVNGLCSECRGERGEITSIDETRLMIMWRLPLAEIAVDFFERLKKLTSGYASFDYEPDGFMETRLIKLAIYINGKEVSEFSQILPVAMARDRAKTLVQRLKREIPRQQFEVVIKACIGTSTKAISQITIQPMKRDFSQLLKGNFGGGGMERLNKKLSHQKKGKERMKMLGNVQIPKEAFLNVLRN</sequence>
<proteinExistence type="inferred from homology"/>
<dbReference type="PROSITE" id="PS00301">
    <property type="entry name" value="G_TR_1"/>
    <property type="match status" value="1"/>
</dbReference>
<dbReference type="InterPro" id="IPR035654">
    <property type="entry name" value="LepA_IV"/>
</dbReference>
<comment type="catalytic activity">
    <reaction evidence="9">
        <text>GTP + H2O = GDP + phosphate + H(+)</text>
        <dbReference type="Rhea" id="RHEA:19669"/>
        <dbReference type="ChEBI" id="CHEBI:15377"/>
        <dbReference type="ChEBI" id="CHEBI:15378"/>
        <dbReference type="ChEBI" id="CHEBI:37565"/>
        <dbReference type="ChEBI" id="CHEBI:43474"/>
        <dbReference type="ChEBI" id="CHEBI:58189"/>
        <dbReference type="EC" id="3.6.5.n1"/>
    </reaction>
</comment>
<evidence type="ECO:0000256" key="1">
    <source>
        <dbReference type="ARBA" id="ARBA00005454"/>
    </source>
</evidence>
<dbReference type="FunFam" id="2.40.30.10:FF:000015">
    <property type="entry name" value="Translation factor GUF1, mitochondrial"/>
    <property type="match status" value="1"/>
</dbReference>
<evidence type="ECO:0000256" key="2">
    <source>
        <dbReference type="ARBA" id="ARBA00022741"/>
    </source>
</evidence>
<feature type="binding site" evidence="9">
    <location>
        <begin position="161"/>
        <end position="164"/>
    </location>
    <ligand>
        <name>GTP</name>
        <dbReference type="ChEBI" id="CHEBI:37565"/>
    </ligand>
</feature>
<dbReference type="NCBIfam" id="TIGR01393">
    <property type="entry name" value="lepA"/>
    <property type="match status" value="1"/>
</dbReference>
<protein>
    <recommendedName>
        <fullName evidence="9">Translation factor GUF1 homolog, mitochondrial</fullName>
        <ecNumber evidence="9">3.6.5.n1</ecNumber>
    </recommendedName>
    <alternativeName>
        <fullName evidence="9">Elongation factor 4 homolog</fullName>
        <shortName evidence="9">EF-4</shortName>
    </alternativeName>
    <alternativeName>
        <fullName evidence="9">GTPase GUF1 homolog</fullName>
    </alternativeName>
    <alternativeName>
        <fullName evidence="9">Ribosomal back-translocase</fullName>
    </alternativeName>
</protein>
<dbReference type="SMART" id="SM00838">
    <property type="entry name" value="EFG_C"/>
    <property type="match status" value="1"/>
</dbReference>
<dbReference type="Pfam" id="PF00679">
    <property type="entry name" value="EFG_C"/>
    <property type="match status" value="1"/>
</dbReference>
<dbReference type="CDD" id="cd01890">
    <property type="entry name" value="LepA"/>
    <property type="match status" value="1"/>
</dbReference>
<dbReference type="Gene3D" id="2.40.30.10">
    <property type="entry name" value="Translation factors"/>
    <property type="match status" value="1"/>
</dbReference>
<dbReference type="EMBL" id="CANHGI010000003">
    <property type="protein sequence ID" value="CAI5444588.1"/>
    <property type="molecule type" value="Genomic_DNA"/>
</dbReference>
<evidence type="ECO:0000256" key="7">
    <source>
        <dbReference type="ARBA" id="ARBA00023134"/>
    </source>
</evidence>
<keyword evidence="7 9" id="KW-0342">GTP-binding</keyword>
<keyword evidence="2 9" id="KW-0547">Nucleotide-binding</keyword>
<evidence type="ECO:0000256" key="5">
    <source>
        <dbReference type="ARBA" id="ARBA00022917"/>
    </source>
</evidence>
<dbReference type="GO" id="GO:0097177">
    <property type="term" value="F:mitochondrial ribosome binding"/>
    <property type="evidence" value="ECO:0007669"/>
    <property type="project" value="TreeGrafter"/>
</dbReference>
<evidence type="ECO:0000256" key="9">
    <source>
        <dbReference type="HAMAP-Rule" id="MF_03137"/>
    </source>
</evidence>
<dbReference type="InterPro" id="IPR004161">
    <property type="entry name" value="EFTu-like_2"/>
</dbReference>